<comment type="caution">
    <text evidence="2">The sequence shown here is derived from an EMBL/GenBank/DDBJ whole genome shotgun (WGS) entry which is preliminary data.</text>
</comment>
<name>A0ABU1W0J3_9GAMM</name>
<feature type="chain" id="PRO_5046904213" description="Lipoprotein" evidence="1">
    <location>
        <begin position="23"/>
        <end position="132"/>
    </location>
</feature>
<evidence type="ECO:0008006" key="4">
    <source>
        <dbReference type="Google" id="ProtNLM"/>
    </source>
</evidence>
<dbReference type="PROSITE" id="PS51257">
    <property type="entry name" value="PROKAR_LIPOPROTEIN"/>
    <property type="match status" value="1"/>
</dbReference>
<organism evidence="2 3">
    <name type="scientific">Rheinheimera soli</name>
    <dbReference type="NCBI Taxonomy" id="443616"/>
    <lineage>
        <taxon>Bacteria</taxon>
        <taxon>Pseudomonadati</taxon>
        <taxon>Pseudomonadota</taxon>
        <taxon>Gammaproteobacteria</taxon>
        <taxon>Chromatiales</taxon>
        <taxon>Chromatiaceae</taxon>
        <taxon>Rheinheimera</taxon>
    </lineage>
</organism>
<dbReference type="Proteomes" id="UP001257909">
    <property type="component" value="Unassembled WGS sequence"/>
</dbReference>
<proteinExistence type="predicted"/>
<keyword evidence="3" id="KW-1185">Reference proteome</keyword>
<keyword evidence="1" id="KW-0732">Signal</keyword>
<accession>A0ABU1W0J3</accession>
<reference evidence="2 3" key="1">
    <citation type="submission" date="2023-07" db="EMBL/GenBank/DDBJ databases">
        <title>Sorghum-associated microbial communities from plants grown in Nebraska, USA.</title>
        <authorList>
            <person name="Schachtman D."/>
        </authorList>
    </citation>
    <scope>NUCLEOTIDE SEQUENCE [LARGE SCALE GENOMIC DNA]</scope>
    <source>
        <strain evidence="2 3">4138</strain>
    </source>
</reference>
<dbReference type="EMBL" id="JAVDWR010000006">
    <property type="protein sequence ID" value="MDR7121330.1"/>
    <property type="molecule type" value="Genomic_DNA"/>
</dbReference>
<evidence type="ECO:0000256" key="1">
    <source>
        <dbReference type="SAM" id="SignalP"/>
    </source>
</evidence>
<feature type="signal peptide" evidence="1">
    <location>
        <begin position="1"/>
        <end position="22"/>
    </location>
</feature>
<dbReference type="RefSeq" id="WP_310278269.1">
    <property type="nucleotide sequence ID" value="NZ_JAVDWR010000006.1"/>
</dbReference>
<gene>
    <name evidence="2" type="ORF">J2W69_002272</name>
</gene>
<sequence length="132" mass="14455">MNKFFKLSMLSLVFFVSGCANMIGFTGADTGKRVGGWVEYNINHPGLTIQIIEPYSENLIPISTVGKTSPSPLRHTVLFGTQTNQHKLEIVGRYSKELYLDGKFYGTILFGDILIHDGSLSIGGNLVSAVEN</sequence>
<evidence type="ECO:0000313" key="3">
    <source>
        <dbReference type="Proteomes" id="UP001257909"/>
    </source>
</evidence>
<evidence type="ECO:0000313" key="2">
    <source>
        <dbReference type="EMBL" id="MDR7121330.1"/>
    </source>
</evidence>
<protein>
    <recommendedName>
        <fullName evidence="4">Lipoprotein</fullName>
    </recommendedName>
</protein>